<dbReference type="InterPro" id="IPR009100">
    <property type="entry name" value="AcylCoA_DH/oxidase_NM_dom_sf"/>
</dbReference>
<evidence type="ECO:0000256" key="2">
    <source>
        <dbReference type="ARBA" id="ARBA00009347"/>
    </source>
</evidence>
<dbReference type="Gene3D" id="2.40.110.10">
    <property type="entry name" value="Butyryl-CoA Dehydrogenase, subunit A, domain 2"/>
    <property type="match status" value="1"/>
</dbReference>
<dbReference type="OrthoDB" id="4759677at2"/>
<accession>A0A6N7Z7N9</accession>
<feature type="domain" description="Acyl-CoA dehydrogenase/oxidase C-terminal" evidence="7">
    <location>
        <begin position="233"/>
        <end position="382"/>
    </location>
</feature>
<evidence type="ECO:0000256" key="6">
    <source>
        <dbReference type="RuleBase" id="RU362125"/>
    </source>
</evidence>
<organism evidence="10 11">
    <name type="scientific">Amycolatopsis pithecellobii</name>
    <dbReference type="NCBI Taxonomy" id="664692"/>
    <lineage>
        <taxon>Bacteria</taxon>
        <taxon>Bacillati</taxon>
        <taxon>Actinomycetota</taxon>
        <taxon>Actinomycetes</taxon>
        <taxon>Pseudonocardiales</taxon>
        <taxon>Pseudonocardiaceae</taxon>
        <taxon>Amycolatopsis</taxon>
    </lineage>
</organism>
<dbReference type="Pfam" id="PF02770">
    <property type="entry name" value="Acyl-CoA_dh_M"/>
    <property type="match status" value="1"/>
</dbReference>
<dbReference type="AlphaFoldDB" id="A0A6N7Z7N9"/>
<dbReference type="InterPro" id="IPR036250">
    <property type="entry name" value="AcylCo_DH-like_C"/>
</dbReference>
<reference evidence="10 11" key="1">
    <citation type="submission" date="2019-11" db="EMBL/GenBank/DDBJ databases">
        <title>Draft genome of Amycolatopsis RM579.</title>
        <authorList>
            <person name="Duangmal K."/>
            <person name="Mingma R."/>
        </authorList>
    </citation>
    <scope>NUCLEOTIDE SEQUENCE [LARGE SCALE GENOMIC DNA]</scope>
    <source>
        <strain evidence="10 11">RM579</strain>
    </source>
</reference>
<dbReference type="Gene3D" id="1.10.540.10">
    <property type="entry name" value="Acyl-CoA dehydrogenase/oxidase, N-terminal domain"/>
    <property type="match status" value="1"/>
</dbReference>
<dbReference type="InterPro" id="IPR006091">
    <property type="entry name" value="Acyl-CoA_Oxase/DH_mid-dom"/>
</dbReference>
<dbReference type="SUPFAM" id="SSF56645">
    <property type="entry name" value="Acyl-CoA dehydrogenase NM domain-like"/>
    <property type="match status" value="1"/>
</dbReference>
<dbReference type="InterPro" id="IPR009075">
    <property type="entry name" value="AcylCo_DH/oxidase_C"/>
</dbReference>
<feature type="domain" description="Acyl-CoA dehydrogenase/oxidase N-terminal" evidence="9">
    <location>
        <begin position="6"/>
        <end position="122"/>
    </location>
</feature>
<name>A0A6N7Z7N9_9PSEU</name>
<dbReference type="Pfam" id="PF02771">
    <property type="entry name" value="Acyl-CoA_dh_N"/>
    <property type="match status" value="1"/>
</dbReference>
<dbReference type="EMBL" id="WMBA01000029">
    <property type="protein sequence ID" value="MTD56056.1"/>
    <property type="molecule type" value="Genomic_DNA"/>
</dbReference>
<comment type="cofactor">
    <cofactor evidence="1 6">
        <name>FAD</name>
        <dbReference type="ChEBI" id="CHEBI:57692"/>
    </cofactor>
</comment>
<evidence type="ECO:0000259" key="9">
    <source>
        <dbReference type="Pfam" id="PF02771"/>
    </source>
</evidence>
<dbReference type="InterPro" id="IPR052161">
    <property type="entry name" value="Mycobact_Acyl-CoA_DH"/>
</dbReference>
<evidence type="ECO:0000313" key="10">
    <source>
        <dbReference type="EMBL" id="MTD56056.1"/>
    </source>
</evidence>
<dbReference type="Gene3D" id="1.20.140.10">
    <property type="entry name" value="Butyryl-CoA Dehydrogenase, subunit A, domain 3"/>
    <property type="match status" value="1"/>
</dbReference>
<comment type="caution">
    <text evidence="10">The sequence shown here is derived from an EMBL/GenBank/DDBJ whole genome shotgun (WGS) entry which is preliminary data.</text>
</comment>
<dbReference type="PANTHER" id="PTHR43292:SF3">
    <property type="entry name" value="ACYL-COA DEHYDROGENASE FADE29"/>
    <property type="match status" value="1"/>
</dbReference>
<feature type="domain" description="Acyl-CoA oxidase/dehydrogenase middle" evidence="8">
    <location>
        <begin position="127"/>
        <end position="220"/>
    </location>
</feature>
<keyword evidence="3 6" id="KW-0285">Flavoprotein</keyword>
<dbReference type="GO" id="GO:0050660">
    <property type="term" value="F:flavin adenine dinucleotide binding"/>
    <property type="evidence" value="ECO:0007669"/>
    <property type="project" value="InterPro"/>
</dbReference>
<dbReference type="Proteomes" id="UP000440096">
    <property type="component" value="Unassembled WGS sequence"/>
</dbReference>
<evidence type="ECO:0000256" key="5">
    <source>
        <dbReference type="ARBA" id="ARBA00023002"/>
    </source>
</evidence>
<dbReference type="PANTHER" id="PTHR43292">
    <property type="entry name" value="ACYL-COA DEHYDROGENASE"/>
    <property type="match status" value="1"/>
</dbReference>
<evidence type="ECO:0000256" key="4">
    <source>
        <dbReference type="ARBA" id="ARBA00022827"/>
    </source>
</evidence>
<protein>
    <submittedName>
        <fullName evidence="10">Acyl-CoA dehydrogenase</fullName>
    </submittedName>
</protein>
<sequence length="386" mass="42326">MDFRETDEETRFRLELRKWLASVPHRRQGSADDSDTVAMRFTAGRRWHSALAEGGWLGLDWPTEYGGRGLDGAYQIILNEELDAIDAPQLATWVGVELVAPTLLRWGSPAQRERHLPPILAGTEVWCQGFSEPDAGSDLAAVQTTATRTETGFVLTGHKQWTSWAQFAQYALVLARTGEESARHRALTCFIVPLSAPGVRVTPIPMLYGDAEECDVHLDSVHVPADAVVGEVDQGWQVVMTSLSLARGAATLARIRTLGSLYRHFATETLAARTAHDVLPQPLALTGARLEALRFLAYRKIGEMVEDGEPGPIASTEKLLWARFSTQLAELALDSAGLLGVTEAGPWGGSTGWRRHLYRSFANEIEGGTNEIQRTIIARHVLGLPC</sequence>
<evidence type="ECO:0000259" key="7">
    <source>
        <dbReference type="Pfam" id="PF00441"/>
    </source>
</evidence>
<dbReference type="InterPro" id="IPR037069">
    <property type="entry name" value="AcylCoA_DH/ox_N_sf"/>
</dbReference>
<keyword evidence="5 6" id="KW-0560">Oxidoreductase</keyword>
<keyword evidence="4 6" id="KW-0274">FAD</keyword>
<keyword evidence="11" id="KW-1185">Reference proteome</keyword>
<evidence type="ECO:0000256" key="3">
    <source>
        <dbReference type="ARBA" id="ARBA00022630"/>
    </source>
</evidence>
<dbReference type="Pfam" id="PF00441">
    <property type="entry name" value="Acyl-CoA_dh_1"/>
    <property type="match status" value="1"/>
</dbReference>
<comment type="similarity">
    <text evidence="2 6">Belongs to the acyl-CoA dehydrogenase family.</text>
</comment>
<dbReference type="GO" id="GO:0016627">
    <property type="term" value="F:oxidoreductase activity, acting on the CH-CH group of donors"/>
    <property type="evidence" value="ECO:0007669"/>
    <property type="project" value="InterPro"/>
</dbReference>
<dbReference type="InterPro" id="IPR013786">
    <property type="entry name" value="AcylCoA_DH/ox_N"/>
</dbReference>
<gene>
    <name evidence="10" type="ORF">GKO32_19040</name>
</gene>
<proteinExistence type="inferred from homology"/>
<evidence type="ECO:0000259" key="8">
    <source>
        <dbReference type="Pfam" id="PF02770"/>
    </source>
</evidence>
<evidence type="ECO:0000256" key="1">
    <source>
        <dbReference type="ARBA" id="ARBA00001974"/>
    </source>
</evidence>
<dbReference type="RefSeq" id="WP_154758230.1">
    <property type="nucleotide sequence ID" value="NZ_WMBA01000029.1"/>
</dbReference>
<dbReference type="InterPro" id="IPR046373">
    <property type="entry name" value="Acyl-CoA_Oxase/DH_mid-dom_sf"/>
</dbReference>
<dbReference type="SUPFAM" id="SSF47203">
    <property type="entry name" value="Acyl-CoA dehydrogenase C-terminal domain-like"/>
    <property type="match status" value="1"/>
</dbReference>
<dbReference type="GO" id="GO:0005886">
    <property type="term" value="C:plasma membrane"/>
    <property type="evidence" value="ECO:0007669"/>
    <property type="project" value="TreeGrafter"/>
</dbReference>
<evidence type="ECO:0000313" key="11">
    <source>
        <dbReference type="Proteomes" id="UP000440096"/>
    </source>
</evidence>